<organism evidence="1 2">
    <name type="scientific">Methanothermococcus okinawensis (strain DSM 14208 / JCM 11175 / IH1)</name>
    <dbReference type="NCBI Taxonomy" id="647113"/>
    <lineage>
        <taxon>Archaea</taxon>
        <taxon>Methanobacteriati</taxon>
        <taxon>Methanobacteriota</taxon>
        <taxon>Methanomada group</taxon>
        <taxon>Methanococci</taxon>
        <taxon>Methanococcales</taxon>
        <taxon>Methanococcaceae</taxon>
        <taxon>Methanothermococcus</taxon>
    </lineage>
</organism>
<protein>
    <submittedName>
        <fullName evidence="1">Ribosomal L11 methyltransferase</fullName>
    </submittedName>
</protein>
<dbReference type="InterPro" id="IPR029063">
    <property type="entry name" value="SAM-dependent_MTases_sf"/>
</dbReference>
<evidence type="ECO:0000313" key="1">
    <source>
        <dbReference type="EMBL" id="AEH07459.1"/>
    </source>
</evidence>
<dbReference type="GO" id="GO:0032259">
    <property type="term" value="P:methylation"/>
    <property type="evidence" value="ECO:0007669"/>
    <property type="project" value="UniProtKB-KW"/>
</dbReference>
<sequence length="234" mass="27299">MPMQYRENMNIKKRHLEIILDNLKPHPNPKSHLEQYTIGGNLASEILFFAKEDILNNFVIDLGCGTGKLAVGAKILGAKKVLGVDIDRETVKFAEKNVKEITYSDIFNKLNLNIDLDDFIDNTIFLQEDVKNIDKSLINKYKPDERSKNIIIQNPPFGSQKKYADRIFLNKALEIGDIVYTIHNTSTREFIINYIKEKERIITNIFQAKFRIPQIYSFHKKKYMMIPVDIYRIE</sequence>
<dbReference type="InterPro" id="IPR051720">
    <property type="entry name" value="rRNA_MeTrfase/Polyamine_Synth"/>
</dbReference>
<dbReference type="Pfam" id="PF06325">
    <property type="entry name" value="PrmA"/>
    <property type="match status" value="1"/>
</dbReference>
<dbReference type="SUPFAM" id="SSF53335">
    <property type="entry name" value="S-adenosyl-L-methionine-dependent methyltransferases"/>
    <property type="match status" value="1"/>
</dbReference>
<dbReference type="CDD" id="cd02440">
    <property type="entry name" value="AdoMet_MTases"/>
    <property type="match status" value="1"/>
</dbReference>
<dbReference type="GO" id="GO:0008168">
    <property type="term" value="F:methyltransferase activity"/>
    <property type="evidence" value="ECO:0007669"/>
    <property type="project" value="UniProtKB-KW"/>
</dbReference>
<dbReference type="eggNOG" id="arCOG00910">
    <property type="taxonomic scope" value="Archaea"/>
</dbReference>
<keyword evidence="1" id="KW-0808">Transferase</keyword>
<reference evidence="1" key="1">
    <citation type="submission" date="2011-05" db="EMBL/GenBank/DDBJ databases">
        <title>Complete sequence of chromosome of Methanothermococcus okinawensis IH1.</title>
        <authorList>
            <consortium name="US DOE Joint Genome Institute"/>
            <person name="Lucas S."/>
            <person name="Han J."/>
            <person name="Lapidus A."/>
            <person name="Cheng J.-F."/>
            <person name="Goodwin L."/>
            <person name="Pitluck S."/>
            <person name="Peters L."/>
            <person name="Mikhailova N."/>
            <person name="Held B."/>
            <person name="Han C."/>
            <person name="Tapia R."/>
            <person name="Land M."/>
            <person name="Hauser L."/>
            <person name="Kyrpides N."/>
            <person name="Ivanova N."/>
            <person name="Pagani I."/>
            <person name="Sieprawska-Lupa M."/>
            <person name="Takai K."/>
            <person name="Miyazaki J."/>
            <person name="Whitman W."/>
            <person name="Woyke T."/>
        </authorList>
    </citation>
    <scope>NUCLEOTIDE SEQUENCE</scope>
    <source>
        <strain evidence="1">IH1</strain>
    </source>
</reference>
<dbReference type="AlphaFoldDB" id="F8ALV2"/>
<dbReference type="PANTHER" id="PTHR23290:SF0">
    <property type="entry name" value="RRNA N6-ADENOSINE-METHYLTRANSFERASE METTL5"/>
    <property type="match status" value="1"/>
</dbReference>
<dbReference type="Proteomes" id="UP000009296">
    <property type="component" value="Chromosome"/>
</dbReference>
<dbReference type="PANTHER" id="PTHR23290">
    <property type="entry name" value="RRNA N6-ADENOSINE-METHYLTRANSFERASE METTL5"/>
    <property type="match status" value="1"/>
</dbReference>
<dbReference type="KEGG" id="mok:Metok_1496"/>
<proteinExistence type="predicted"/>
<dbReference type="EMBL" id="CP002792">
    <property type="protein sequence ID" value="AEH07459.1"/>
    <property type="molecule type" value="Genomic_DNA"/>
</dbReference>
<gene>
    <name evidence="1" type="ordered locus">Metok_1496</name>
</gene>
<dbReference type="STRING" id="647113.Metok_1496"/>
<dbReference type="HOGENOM" id="CLU_074702_1_0_2"/>
<name>F8ALV2_METOI</name>
<keyword evidence="2" id="KW-1185">Reference proteome</keyword>
<keyword evidence="1" id="KW-0489">Methyltransferase</keyword>
<dbReference type="Gene3D" id="3.40.50.150">
    <property type="entry name" value="Vaccinia Virus protein VP39"/>
    <property type="match status" value="1"/>
</dbReference>
<accession>F8ALV2</accession>
<evidence type="ECO:0000313" key="2">
    <source>
        <dbReference type="Proteomes" id="UP000009296"/>
    </source>
</evidence>